<dbReference type="EMBL" id="BNAO01000001">
    <property type="protein sequence ID" value="GHG58953.1"/>
    <property type="molecule type" value="Genomic_DNA"/>
</dbReference>
<evidence type="ECO:0008006" key="4">
    <source>
        <dbReference type="Google" id="ProtNLM"/>
    </source>
</evidence>
<accession>A0ABQ3KWP0</accession>
<proteinExistence type="predicted"/>
<organism evidence="2 3">
    <name type="scientific">Alishewanella longhuensis</name>
    <dbReference type="NCBI Taxonomy" id="1091037"/>
    <lineage>
        <taxon>Bacteria</taxon>
        <taxon>Pseudomonadati</taxon>
        <taxon>Pseudomonadota</taxon>
        <taxon>Gammaproteobacteria</taxon>
        <taxon>Alteromonadales</taxon>
        <taxon>Alteromonadaceae</taxon>
        <taxon>Alishewanella</taxon>
    </lineage>
</organism>
<comment type="caution">
    <text evidence="2">The sequence shown here is derived from an EMBL/GenBank/DDBJ whole genome shotgun (WGS) entry which is preliminary data.</text>
</comment>
<evidence type="ECO:0000313" key="3">
    <source>
        <dbReference type="Proteomes" id="UP000659697"/>
    </source>
</evidence>
<feature type="chain" id="PRO_5045197540" description="Amidohydrolase-related domain-containing protein" evidence="1">
    <location>
        <begin position="23"/>
        <end position="410"/>
    </location>
</feature>
<evidence type="ECO:0000256" key="1">
    <source>
        <dbReference type="SAM" id="SignalP"/>
    </source>
</evidence>
<dbReference type="Gene3D" id="2.30.40.10">
    <property type="entry name" value="Urease, subunit C, domain 1"/>
    <property type="match status" value="1"/>
</dbReference>
<dbReference type="InterPro" id="IPR051781">
    <property type="entry name" value="Metallo-dep_Hydrolase"/>
</dbReference>
<evidence type="ECO:0000313" key="2">
    <source>
        <dbReference type="EMBL" id="GHG58953.1"/>
    </source>
</evidence>
<reference evidence="3" key="1">
    <citation type="journal article" date="2019" name="Int. J. Syst. Evol. Microbiol.">
        <title>The Global Catalogue of Microorganisms (GCM) 10K type strain sequencing project: providing services to taxonomists for standard genome sequencing and annotation.</title>
        <authorList>
            <consortium name="The Broad Institute Genomics Platform"/>
            <consortium name="The Broad Institute Genome Sequencing Center for Infectious Disease"/>
            <person name="Wu L."/>
            <person name="Ma J."/>
        </authorList>
    </citation>
    <scope>NUCLEOTIDE SEQUENCE [LARGE SCALE GENOMIC DNA]</scope>
    <source>
        <strain evidence="3">CGMCC 1.7003</strain>
    </source>
</reference>
<dbReference type="PANTHER" id="PTHR43135:SF3">
    <property type="entry name" value="ALPHA-D-RIBOSE 1-METHYLPHOSPHONATE 5-TRIPHOSPHATE DIPHOSPHATASE"/>
    <property type="match status" value="1"/>
</dbReference>
<keyword evidence="1" id="KW-0732">Signal</keyword>
<dbReference type="InterPro" id="IPR011059">
    <property type="entry name" value="Metal-dep_hydrolase_composite"/>
</dbReference>
<dbReference type="Gene3D" id="3.20.20.140">
    <property type="entry name" value="Metal-dependent hydrolases"/>
    <property type="match status" value="1"/>
</dbReference>
<dbReference type="PANTHER" id="PTHR43135">
    <property type="entry name" value="ALPHA-D-RIBOSE 1-METHYLPHOSPHONATE 5-TRIPHOSPHATE DIPHOSPHATASE"/>
    <property type="match status" value="1"/>
</dbReference>
<protein>
    <recommendedName>
        <fullName evidence="4">Amidohydrolase-related domain-containing protein</fullName>
    </recommendedName>
</protein>
<dbReference type="RefSeq" id="WP_189429175.1">
    <property type="nucleotide sequence ID" value="NZ_BNAO01000001.1"/>
</dbReference>
<dbReference type="SUPFAM" id="SSF51556">
    <property type="entry name" value="Metallo-dependent hydrolases"/>
    <property type="match status" value="1"/>
</dbReference>
<keyword evidence="3" id="KW-1185">Reference proteome</keyword>
<gene>
    <name evidence="2" type="ORF">GCM10010919_01060</name>
</gene>
<dbReference type="Proteomes" id="UP000659697">
    <property type="component" value="Unassembled WGS sequence"/>
</dbReference>
<feature type="signal peptide" evidence="1">
    <location>
        <begin position="1"/>
        <end position="22"/>
    </location>
</feature>
<dbReference type="SUPFAM" id="SSF51338">
    <property type="entry name" value="Composite domain of metallo-dependent hydrolases"/>
    <property type="match status" value="1"/>
</dbReference>
<dbReference type="InterPro" id="IPR032466">
    <property type="entry name" value="Metal_Hydrolase"/>
</dbReference>
<name>A0ABQ3KWP0_9ALTE</name>
<sequence length="410" mass="45327">MIKMLLSTLLVIMFFSSDKVNAATAFINGHWYQDSHFVKQTMYVENSVFVKHPSASISKVVDLRGGFVVPPLAEAHNHNLQNPWLAERFSNQYIQSGIFYGLMMCGNKDATEASRNILASTNLKVAFASACISSSDGHPLRMALTVEEGQPVPLPIEIYDKSYIVIDDIDDILLKWPLIEASRPDIVKLMLVNSEDESRRGNKRFFGINGLKPEVISPLTAFLHENGLRVAAHVDSAADFALAVKAGVDIIAHLPGYNWPESYRADTYLLDKEVIALAGQSGTKVIATAGVTALFNHTPERKEEIISIQKSNLQRLKAAGVPILVGSDRFDSDVRSELYYLESLGVFSREELLHMAVTATVQAIWPDEKLGKLIEGYQADFLVLAVNPLLGLNAFEQIQLKVAKGELLEN</sequence>